<reference evidence="3 4" key="1">
    <citation type="submission" date="2022-10" db="EMBL/GenBank/DDBJ databases">
        <authorList>
            <person name="Xie J."/>
            <person name="Shen N."/>
        </authorList>
    </citation>
    <scope>NUCLEOTIDE SEQUENCE [LARGE SCALE GENOMIC DNA]</scope>
    <source>
        <strain evidence="3 4">DSM 41681</strain>
    </source>
</reference>
<comment type="similarity">
    <text evidence="1 2">Belongs to the cytochrome P450 family.</text>
</comment>
<dbReference type="PRINTS" id="PR00385">
    <property type="entry name" value="P450"/>
</dbReference>
<dbReference type="SUPFAM" id="SSF48264">
    <property type="entry name" value="Cytochrome P450"/>
    <property type="match status" value="1"/>
</dbReference>
<organism evidence="3 4">
    <name type="scientific">Streptomyces kunmingensis</name>
    <dbReference type="NCBI Taxonomy" id="68225"/>
    <lineage>
        <taxon>Bacteria</taxon>
        <taxon>Bacillati</taxon>
        <taxon>Actinomycetota</taxon>
        <taxon>Actinomycetes</taxon>
        <taxon>Kitasatosporales</taxon>
        <taxon>Streptomycetaceae</taxon>
        <taxon>Streptomyces</taxon>
    </lineage>
</organism>
<evidence type="ECO:0000256" key="2">
    <source>
        <dbReference type="RuleBase" id="RU000461"/>
    </source>
</evidence>
<protein>
    <submittedName>
        <fullName evidence="3">Cytochrome P450</fullName>
    </submittedName>
</protein>
<dbReference type="PANTHER" id="PTHR46696:SF1">
    <property type="entry name" value="CYTOCHROME P450 YJIB-RELATED"/>
    <property type="match status" value="1"/>
</dbReference>
<evidence type="ECO:0000313" key="3">
    <source>
        <dbReference type="EMBL" id="MEB3961486.1"/>
    </source>
</evidence>
<comment type="caution">
    <text evidence="3">The sequence shown here is derived from an EMBL/GenBank/DDBJ whole genome shotgun (WGS) entry which is preliminary data.</text>
</comment>
<keyword evidence="4" id="KW-1185">Reference proteome</keyword>
<name>A0ABU6CBQ1_9ACTN</name>
<sequence>MHESQIVVLNAAGSDRHTEDAELRSRGPAARVDILGVEAWSVTDPALLKQLLTDPRVSKDARQHWPMFPDKIIGSWPLALWVAVDNMFTAYGGDHRRLRRLVSPAFTSRRIAALQPRIEEITGALLDEFARIPAGESVDLRERFAYPLPIRVISDLMGLPEHSRPGFRRTVDRVFDTTLSPEQAAANTEEMYAILAGLVAAKRAEPGTDMTSVLIATRDDDGSTLTEQELLDTLLLVISAGYETTVNLLDQAIAALLTHPEQLALVREGRSAWTDVVEESLRYEAPVAHLPMRYAVEDITLAGGTVIRRGEAILASYAAAGRHPELHGPSAGSFDVTRVGKTHLAFGHGVHVCLGAALARMEAETALRALFTRFPDLSLAVPASALRPTESFISNGHRELPVILRPAGHRTPLGLPVCADQEHVGCVDAHEVNR</sequence>
<dbReference type="InterPro" id="IPR002397">
    <property type="entry name" value="Cyt_P450_B"/>
</dbReference>
<keyword evidence="2" id="KW-0503">Monooxygenase</keyword>
<dbReference type="CDD" id="cd11029">
    <property type="entry name" value="CYP107-like"/>
    <property type="match status" value="1"/>
</dbReference>
<keyword evidence="2" id="KW-0408">Iron</keyword>
<dbReference type="InterPro" id="IPR036396">
    <property type="entry name" value="Cyt_P450_sf"/>
</dbReference>
<dbReference type="Pfam" id="PF00067">
    <property type="entry name" value="p450"/>
    <property type="match status" value="2"/>
</dbReference>
<dbReference type="InterPro" id="IPR001128">
    <property type="entry name" value="Cyt_P450"/>
</dbReference>
<evidence type="ECO:0000313" key="4">
    <source>
        <dbReference type="Proteomes" id="UP001352223"/>
    </source>
</evidence>
<dbReference type="PROSITE" id="PS00086">
    <property type="entry name" value="CYTOCHROME_P450"/>
    <property type="match status" value="1"/>
</dbReference>
<evidence type="ECO:0000256" key="1">
    <source>
        <dbReference type="ARBA" id="ARBA00010617"/>
    </source>
</evidence>
<dbReference type="Gene3D" id="1.10.630.10">
    <property type="entry name" value="Cytochrome P450"/>
    <property type="match status" value="1"/>
</dbReference>
<accession>A0ABU6CBQ1</accession>
<dbReference type="Proteomes" id="UP001352223">
    <property type="component" value="Unassembled WGS sequence"/>
</dbReference>
<dbReference type="InterPro" id="IPR017972">
    <property type="entry name" value="Cyt_P450_CS"/>
</dbReference>
<dbReference type="PANTHER" id="PTHR46696">
    <property type="entry name" value="P450, PUTATIVE (EUROFUNG)-RELATED"/>
    <property type="match status" value="1"/>
</dbReference>
<proteinExistence type="inferred from homology"/>
<gene>
    <name evidence="3" type="ORF">OKJ48_14695</name>
</gene>
<feature type="non-terminal residue" evidence="3">
    <location>
        <position position="434"/>
    </location>
</feature>
<keyword evidence="2" id="KW-0560">Oxidoreductase</keyword>
<keyword evidence="2" id="KW-0479">Metal-binding</keyword>
<keyword evidence="2" id="KW-0349">Heme</keyword>
<dbReference type="PRINTS" id="PR00359">
    <property type="entry name" value="BP450"/>
</dbReference>
<dbReference type="EMBL" id="JAOZYB010000098">
    <property type="protein sequence ID" value="MEB3961486.1"/>
    <property type="molecule type" value="Genomic_DNA"/>
</dbReference>